<evidence type="ECO:0000256" key="8">
    <source>
        <dbReference type="ARBA" id="ARBA00038852"/>
    </source>
</evidence>
<evidence type="ECO:0000256" key="9">
    <source>
        <dbReference type="ARBA" id="ARBA00047356"/>
    </source>
</evidence>
<dbReference type="SUPFAM" id="SSF52540">
    <property type="entry name" value="P-loop containing nucleoside triphosphate hydrolases"/>
    <property type="match status" value="2"/>
</dbReference>
<dbReference type="Proteomes" id="UP001564408">
    <property type="component" value="Unassembled WGS sequence"/>
</dbReference>
<dbReference type="PROSITE" id="PS50893">
    <property type="entry name" value="ABC_TRANSPORTER_2"/>
    <property type="match status" value="2"/>
</dbReference>
<keyword evidence="12" id="KW-1185">Reference proteome</keyword>
<keyword evidence="3" id="KW-0813">Transport</keyword>
<dbReference type="GO" id="GO:0005524">
    <property type="term" value="F:ATP binding"/>
    <property type="evidence" value="ECO:0007669"/>
    <property type="project" value="UniProtKB-KW"/>
</dbReference>
<dbReference type="SMART" id="SM00382">
    <property type="entry name" value="AAA"/>
    <property type="match status" value="2"/>
</dbReference>
<dbReference type="CDD" id="cd03257">
    <property type="entry name" value="ABC_NikE_OppD_transporters"/>
    <property type="match status" value="2"/>
</dbReference>
<evidence type="ECO:0000256" key="3">
    <source>
        <dbReference type="ARBA" id="ARBA00022448"/>
    </source>
</evidence>
<dbReference type="InterPro" id="IPR027417">
    <property type="entry name" value="P-loop_NTPase"/>
</dbReference>
<dbReference type="InterPro" id="IPR050388">
    <property type="entry name" value="ABC_Ni/Peptide_Import"/>
</dbReference>
<feature type="domain" description="ABC transporter" evidence="10">
    <location>
        <begin position="14"/>
        <end position="265"/>
    </location>
</feature>
<dbReference type="NCBIfam" id="NF007739">
    <property type="entry name" value="PRK10419.1"/>
    <property type="match status" value="2"/>
</dbReference>
<keyword evidence="5" id="KW-0547">Nucleotide-binding</keyword>
<dbReference type="InterPro" id="IPR017871">
    <property type="entry name" value="ABC_transporter-like_CS"/>
</dbReference>
<organism evidence="11 12">
    <name type="scientific">Thioalkalicoccus limnaeus</name>
    <dbReference type="NCBI Taxonomy" id="120681"/>
    <lineage>
        <taxon>Bacteria</taxon>
        <taxon>Pseudomonadati</taxon>
        <taxon>Pseudomonadota</taxon>
        <taxon>Gammaproteobacteria</taxon>
        <taxon>Chromatiales</taxon>
        <taxon>Chromatiaceae</taxon>
        <taxon>Thioalkalicoccus</taxon>
    </lineage>
</organism>
<dbReference type="InterPro" id="IPR003593">
    <property type="entry name" value="AAA+_ATPase"/>
</dbReference>
<dbReference type="PANTHER" id="PTHR43297">
    <property type="entry name" value="OLIGOPEPTIDE TRANSPORT ATP-BINDING PROTEIN APPD"/>
    <property type="match status" value="1"/>
</dbReference>
<comment type="subcellular location">
    <subcellularLocation>
        <location evidence="1">Cell inner membrane</location>
        <topology evidence="1">Peripheral membrane protein</topology>
    </subcellularLocation>
</comment>
<dbReference type="Pfam" id="PF08352">
    <property type="entry name" value="oligo_HPY"/>
    <property type="match status" value="2"/>
</dbReference>
<dbReference type="NCBIfam" id="TIGR01727">
    <property type="entry name" value="oligo_HPY"/>
    <property type="match status" value="2"/>
</dbReference>
<keyword evidence="6 11" id="KW-0067">ATP-binding</keyword>
<keyword evidence="7" id="KW-0472">Membrane</keyword>
<evidence type="ECO:0000256" key="5">
    <source>
        <dbReference type="ARBA" id="ARBA00022741"/>
    </source>
</evidence>
<evidence type="ECO:0000256" key="6">
    <source>
        <dbReference type="ARBA" id="ARBA00022840"/>
    </source>
</evidence>
<dbReference type="RefSeq" id="WP_369668145.1">
    <property type="nucleotide sequence ID" value="NZ_JBDKXB010000028.1"/>
</dbReference>
<evidence type="ECO:0000259" key="10">
    <source>
        <dbReference type="PROSITE" id="PS50893"/>
    </source>
</evidence>
<evidence type="ECO:0000256" key="1">
    <source>
        <dbReference type="ARBA" id="ARBA00004417"/>
    </source>
</evidence>
<comment type="catalytic activity">
    <reaction evidence="9">
        <text>a dipeptide(out) + ATP + H2O = a dipeptide(in) + ADP + phosphate + H(+)</text>
        <dbReference type="Rhea" id="RHEA:23120"/>
        <dbReference type="ChEBI" id="CHEBI:15377"/>
        <dbReference type="ChEBI" id="CHEBI:15378"/>
        <dbReference type="ChEBI" id="CHEBI:30616"/>
        <dbReference type="ChEBI" id="CHEBI:43474"/>
        <dbReference type="ChEBI" id="CHEBI:90799"/>
        <dbReference type="ChEBI" id="CHEBI:456216"/>
        <dbReference type="EC" id="7.4.2.9"/>
    </reaction>
</comment>
<reference evidence="11 12" key="1">
    <citation type="submission" date="2024-05" db="EMBL/GenBank/DDBJ databases">
        <title>Genome Sequence and Characterization of the New Strain Purple Sulfur Bacterium of Genus Thioalkalicoccus.</title>
        <authorList>
            <person name="Bryantseva I.A."/>
            <person name="Kyndt J.A."/>
            <person name="Imhoff J.F."/>
        </authorList>
    </citation>
    <scope>NUCLEOTIDE SEQUENCE [LARGE SCALE GENOMIC DNA]</scope>
    <source>
        <strain evidence="11 12">Um2</strain>
    </source>
</reference>
<dbReference type="EC" id="7.4.2.9" evidence="8"/>
<comment type="caution">
    <text evidence="11">The sequence shown here is derived from an EMBL/GenBank/DDBJ whole genome shotgun (WGS) entry which is preliminary data.</text>
</comment>
<dbReference type="EMBL" id="JBDKXB010000028">
    <property type="protein sequence ID" value="MEY6433758.1"/>
    <property type="molecule type" value="Genomic_DNA"/>
</dbReference>
<evidence type="ECO:0000313" key="12">
    <source>
        <dbReference type="Proteomes" id="UP001564408"/>
    </source>
</evidence>
<evidence type="ECO:0000313" key="11">
    <source>
        <dbReference type="EMBL" id="MEY6433758.1"/>
    </source>
</evidence>
<dbReference type="InterPro" id="IPR013563">
    <property type="entry name" value="Oligopep_ABC_C"/>
</dbReference>
<dbReference type="PROSITE" id="PS00211">
    <property type="entry name" value="ABC_TRANSPORTER_1"/>
    <property type="match status" value="2"/>
</dbReference>
<dbReference type="Pfam" id="PF00005">
    <property type="entry name" value="ABC_tran"/>
    <property type="match status" value="2"/>
</dbReference>
<dbReference type="InterPro" id="IPR003439">
    <property type="entry name" value="ABC_transporter-like_ATP-bd"/>
</dbReference>
<sequence length="682" mass="73727">MRQMHRASLTEPLLQVTDLTVEIRHASGNWRILDRVSLSVRAGETLALLGESGCGKTMAALALVRLLAAPVQITAGRIQLAGRDLVSLPESAMRRVRGGEIAMIFQEPQSALNPVMPIGRQIAEAVRLHAGQMASRDPMQRVVELLTEVGIPDPARRVDDYPHQLSGGMKQRVMIAMALAGRPKLLIADEPTTALDVTIQAQILALLKDLQQRTGMAILLITHDLGVVAQTADRLAVMYAGQIVETAPSGAFFAGPAHPYSLKLMLSRPTLARRGRALAVIPGRVPPLGHAHRGCRFAERCDRAHAACHQREPDWHPLNDAHRVRCHLWAAGQLAAAPPEAAAPEPARHPRGGAEPRLQVADLAIHFPIRRGFLGRTVGALKAVDGVSLTLHAGRTLALVGESGCGKTTVGLGLLGLVPTTAGAIRYAGHDLADLGERRMRPLRKDLQIVFQDPYASMNPRMRIGDIVAEGLLTLGLVRGRRARWRRAAELLEQVGLRPDDANRYPHQFSGGQRQRISIARALAVEPEIIVCDEPTSALDVSVQAQILNLLQELQSDRDLSFLFITHDLSVVSHMAHEVAVMYLGRIVERGRLDEVLGDPRHPYTKALLSAVPDADGQRPVIRLTGDLPSPAAPPAGCHFEPRCPEAQPACAMSYPGAVPISATHQAHCHRLGAAGTGEQRA</sequence>
<feature type="domain" description="ABC transporter" evidence="10">
    <location>
        <begin position="369"/>
        <end position="609"/>
    </location>
</feature>
<protein>
    <recommendedName>
        <fullName evidence="8">ABC-type dipeptide transporter</fullName>
        <ecNumber evidence="8">7.4.2.9</ecNumber>
    </recommendedName>
</protein>
<dbReference type="PANTHER" id="PTHR43297:SF2">
    <property type="entry name" value="DIPEPTIDE TRANSPORT ATP-BINDING PROTEIN DPPD"/>
    <property type="match status" value="1"/>
</dbReference>
<dbReference type="NCBIfam" id="NF008453">
    <property type="entry name" value="PRK11308.1"/>
    <property type="match status" value="2"/>
</dbReference>
<evidence type="ECO:0000256" key="2">
    <source>
        <dbReference type="ARBA" id="ARBA00005417"/>
    </source>
</evidence>
<accession>A0ABV4BGU7</accession>
<evidence type="ECO:0000256" key="4">
    <source>
        <dbReference type="ARBA" id="ARBA00022475"/>
    </source>
</evidence>
<evidence type="ECO:0000256" key="7">
    <source>
        <dbReference type="ARBA" id="ARBA00023136"/>
    </source>
</evidence>
<name>A0ABV4BGU7_9GAMM</name>
<dbReference type="Gene3D" id="3.40.50.300">
    <property type="entry name" value="P-loop containing nucleotide triphosphate hydrolases"/>
    <property type="match status" value="2"/>
</dbReference>
<proteinExistence type="inferred from homology"/>
<comment type="similarity">
    <text evidence="2">Belongs to the ABC transporter superfamily.</text>
</comment>
<gene>
    <name evidence="11" type="ORF">ABC977_15240</name>
</gene>
<keyword evidence="4" id="KW-1003">Cell membrane</keyword>